<keyword evidence="1" id="KW-0808">Transferase</keyword>
<dbReference type="Gene3D" id="3.40.47.10">
    <property type="match status" value="1"/>
</dbReference>
<dbReference type="PROSITE" id="PS52004">
    <property type="entry name" value="KS3_2"/>
    <property type="match status" value="1"/>
</dbReference>
<reference evidence="3" key="1">
    <citation type="submission" date="2020-10" db="EMBL/GenBank/DDBJ databases">
        <authorList>
            <person name="Gilroy R."/>
        </authorList>
    </citation>
    <scope>NUCLEOTIDE SEQUENCE</scope>
    <source>
        <strain evidence="3">35461</strain>
    </source>
</reference>
<dbReference type="InterPro" id="IPR020841">
    <property type="entry name" value="PKS_Beta-ketoAc_synthase_dom"/>
</dbReference>
<dbReference type="Proteomes" id="UP000886845">
    <property type="component" value="Unassembled WGS sequence"/>
</dbReference>
<accession>A0A9D1NM20</accession>
<feature type="domain" description="Ketosynthase family 3 (KS3)" evidence="2">
    <location>
        <begin position="1"/>
        <end position="143"/>
    </location>
</feature>
<dbReference type="EMBL" id="DVOR01000108">
    <property type="protein sequence ID" value="HIV09150.1"/>
    <property type="molecule type" value="Genomic_DNA"/>
</dbReference>
<feature type="non-terminal residue" evidence="3">
    <location>
        <position position="1"/>
    </location>
</feature>
<name>A0A9D1NM20_9BACT</name>
<reference evidence="3" key="2">
    <citation type="journal article" date="2021" name="PeerJ">
        <title>Extensive microbial diversity within the chicken gut microbiome revealed by metagenomics and culture.</title>
        <authorList>
            <person name="Gilroy R."/>
            <person name="Ravi A."/>
            <person name="Getino M."/>
            <person name="Pursley I."/>
            <person name="Horton D.L."/>
            <person name="Alikhan N.F."/>
            <person name="Baker D."/>
            <person name="Gharbi K."/>
            <person name="Hall N."/>
            <person name="Watson M."/>
            <person name="Adriaenssens E.M."/>
            <person name="Foster-Nyarko E."/>
            <person name="Jarju S."/>
            <person name="Secka A."/>
            <person name="Antonio M."/>
            <person name="Oren A."/>
            <person name="Chaudhuri R.R."/>
            <person name="La Ragione R."/>
            <person name="Hildebrand F."/>
            <person name="Pallen M.J."/>
        </authorList>
    </citation>
    <scope>NUCLEOTIDE SEQUENCE</scope>
    <source>
        <strain evidence="3">35461</strain>
    </source>
</reference>
<proteinExistence type="predicted"/>
<dbReference type="SUPFAM" id="SSF53901">
    <property type="entry name" value="Thiolase-like"/>
    <property type="match status" value="1"/>
</dbReference>
<sequence>HIVAPDPEASGIIHAEKMAIADAGIKPEDVQYINAHGTSTGLNDPMETKAAKAVFGEHAYKLKMSSTKSMTGHLLGATGALEAMTCLLAIGDNFYPPTINYHTPDPECDLDCVPNVGVEAPLDIAMSNTLGFGGHNSSLILRRYA</sequence>
<dbReference type="InterPro" id="IPR016039">
    <property type="entry name" value="Thiolase-like"/>
</dbReference>
<dbReference type="GO" id="GO:0004315">
    <property type="term" value="F:3-oxoacyl-[acyl-carrier-protein] synthase activity"/>
    <property type="evidence" value="ECO:0007669"/>
    <property type="project" value="TreeGrafter"/>
</dbReference>
<dbReference type="PANTHER" id="PTHR11712">
    <property type="entry name" value="POLYKETIDE SYNTHASE-RELATED"/>
    <property type="match status" value="1"/>
</dbReference>
<dbReference type="GO" id="GO:0006633">
    <property type="term" value="P:fatty acid biosynthetic process"/>
    <property type="evidence" value="ECO:0007669"/>
    <property type="project" value="TreeGrafter"/>
</dbReference>
<protein>
    <submittedName>
        <fullName evidence="3">Beta-ketoacyl-[acyl-carrier-protein] synthase II</fullName>
    </submittedName>
</protein>
<comment type="caution">
    <text evidence="3">The sequence shown here is derived from an EMBL/GenBank/DDBJ whole genome shotgun (WGS) entry which is preliminary data.</text>
</comment>
<dbReference type="InterPro" id="IPR014031">
    <property type="entry name" value="Ketoacyl_synth_C"/>
</dbReference>
<organism evidence="3 4">
    <name type="scientific">Candidatus Spyradenecus faecavium</name>
    <dbReference type="NCBI Taxonomy" id="2840947"/>
    <lineage>
        <taxon>Bacteria</taxon>
        <taxon>Pseudomonadati</taxon>
        <taxon>Lentisphaerota</taxon>
        <taxon>Lentisphaeria</taxon>
        <taxon>Lentisphaerales</taxon>
        <taxon>Lentisphaeraceae</taxon>
        <taxon>Lentisphaeraceae incertae sedis</taxon>
        <taxon>Candidatus Spyradenecus</taxon>
    </lineage>
</organism>
<dbReference type="AlphaFoldDB" id="A0A9D1NM20"/>
<dbReference type="PANTHER" id="PTHR11712:SF352">
    <property type="entry name" value="3-OXOACYL-[ACYL-CARRIER-PROTEIN] SYNTHASE"/>
    <property type="match status" value="1"/>
</dbReference>
<evidence type="ECO:0000259" key="2">
    <source>
        <dbReference type="PROSITE" id="PS52004"/>
    </source>
</evidence>
<evidence type="ECO:0000313" key="4">
    <source>
        <dbReference type="Proteomes" id="UP000886845"/>
    </source>
</evidence>
<dbReference type="InterPro" id="IPR000794">
    <property type="entry name" value="Beta-ketoacyl_synthase"/>
</dbReference>
<evidence type="ECO:0000256" key="1">
    <source>
        <dbReference type="ARBA" id="ARBA00022679"/>
    </source>
</evidence>
<evidence type="ECO:0000313" key="3">
    <source>
        <dbReference type="EMBL" id="HIV09150.1"/>
    </source>
</evidence>
<gene>
    <name evidence="3" type="ORF">IAC79_03435</name>
</gene>
<dbReference type="Pfam" id="PF02801">
    <property type="entry name" value="Ketoacyl-synt_C"/>
    <property type="match status" value="1"/>
</dbReference>